<dbReference type="eggNOG" id="ENOG5032D94">
    <property type="taxonomic scope" value="Bacteria"/>
</dbReference>
<protein>
    <submittedName>
        <fullName evidence="2">Uncharacterized protein</fullName>
    </submittedName>
</protein>
<organism evidence="2 3">
    <name type="scientific">Solidesulfovibrio fructosivorans JJ]</name>
    <dbReference type="NCBI Taxonomy" id="596151"/>
    <lineage>
        <taxon>Bacteria</taxon>
        <taxon>Pseudomonadati</taxon>
        <taxon>Thermodesulfobacteriota</taxon>
        <taxon>Desulfovibrionia</taxon>
        <taxon>Desulfovibrionales</taxon>
        <taxon>Desulfovibrionaceae</taxon>
        <taxon>Solidesulfovibrio</taxon>
    </lineage>
</organism>
<evidence type="ECO:0000313" key="3">
    <source>
        <dbReference type="Proteomes" id="UP000006250"/>
    </source>
</evidence>
<dbReference type="RefSeq" id="WP_005990726.1">
    <property type="nucleotide sequence ID" value="NZ_AECZ01000002.1"/>
</dbReference>
<sequence>MSRVTGMGPVASSPYPDGAQVKYIVILIGIIGLVTYIFVGGPNAVTGAADTYVDRRQAVWTAIAGLEARRRDMLIRASMQMGSAYSPVSKLSRGGAYAAGYRTGFSQGYFEGSFLAESRRPNPLFFSIPNP</sequence>
<reference evidence="2 3" key="1">
    <citation type="submission" date="2010-08" db="EMBL/GenBank/DDBJ databases">
        <title>The draft genome of Desulfovibrio fructosovorans JJ.</title>
        <authorList>
            <consortium name="US DOE Joint Genome Institute (JGI-PGF)"/>
            <person name="Lucas S."/>
            <person name="Copeland A."/>
            <person name="Lapidus A."/>
            <person name="Cheng J.-F."/>
            <person name="Bruce D."/>
            <person name="Goodwin L."/>
            <person name="Pitluck S."/>
            <person name="Land M.L."/>
            <person name="Hauser L."/>
            <person name="Chang Y.-J."/>
            <person name="Jeffries C."/>
            <person name="Wall J.D."/>
            <person name="Stahl D.A."/>
            <person name="Arkin A.P."/>
            <person name="Dehal P."/>
            <person name="Stolyar S.M."/>
            <person name="Hazen T.C."/>
            <person name="Woyke T.J."/>
        </authorList>
    </citation>
    <scope>NUCLEOTIDE SEQUENCE [LARGE SCALE GENOMIC DNA]</scope>
    <source>
        <strain evidence="2 3">JJ</strain>
    </source>
</reference>
<keyword evidence="1" id="KW-1133">Transmembrane helix</keyword>
<dbReference type="AlphaFoldDB" id="E1JS70"/>
<dbReference type="Proteomes" id="UP000006250">
    <property type="component" value="Unassembled WGS sequence"/>
</dbReference>
<comment type="caution">
    <text evidence="2">The sequence shown here is derived from an EMBL/GenBank/DDBJ whole genome shotgun (WGS) entry which is preliminary data.</text>
</comment>
<keyword evidence="3" id="KW-1185">Reference proteome</keyword>
<evidence type="ECO:0000256" key="1">
    <source>
        <dbReference type="SAM" id="Phobius"/>
    </source>
</evidence>
<feature type="transmembrane region" description="Helical" evidence="1">
    <location>
        <begin position="20"/>
        <end position="39"/>
    </location>
</feature>
<keyword evidence="1" id="KW-0472">Membrane</keyword>
<dbReference type="EMBL" id="AECZ01000002">
    <property type="protein sequence ID" value="EFL52839.1"/>
    <property type="molecule type" value="Genomic_DNA"/>
</dbReference>
<gene>
    <name evidence="2" type="ORF">DesfrDRAFT_0469</name>
</gene>
<accession>E1JS70</accession>
<proteinExistence type="predicted"/>
<evidence type="ECO:0000313" key="2">
    <source>
        <dbReference type="EMBL" id="EFL52839.1"/>
    </source>
</evidence>
<keyword evidence="1" id="KW-0812">Transmembrane</keyword>
<name>E1JS70_SOLFR</name>